<comment type="caution">
    <text evidence="1">The sequence shown here is derived from an EMBL/GenBank/DDBJ whole genome shotgun (WGS) entry which is preliminary data.</text>
</comment>
<dbReference type="EMBL" id="BLPF01000001">
    <property type="protein sequence ID" value="GFJ79458.1"/>
    <property type="molecule type" value="Genomic_DNA"/>
</dbReference>
<name>A0A6V8KAP9_9ACTN</name>
<proteinExistence type="predicted"/>
<dbReference type="Proteomes" id="UP000482800">
    <property type="component" value="Unassembled WGS sequence"/>
</dbReference>
<organism evidence="1 2">
    <name type="scientific">Phytohabitans houttuyneae</name>
    <dbReference type="NCBI Taxonomy" id="1076126"/>
    <lineage>
        <taxon>Bacteria</taxon>
        <taxon>Bacillati</taxon>
        <taxon>Actinomycetota</taxon>
        <taxon>Actinomycetes</taxon>
        <taxon>Micromonosporales</taxon>
        <taxon>Micromonosporaceae</taxon>
    </lineage>
</organism>
<dbReference type="AlphaFoldDB" id="A0A6V8KAP9"/>
<keyword evidence="2" id="KW-1185">Reference proteome</keyword>
<reference evidence="1 2" key="1">
    <citation type="submission" date="2020-03" db="EMBL/GenBank/DDBJ databases">
        <title>Whole genome shotgun sequence of Phytohabitans houttuyneae NBRC 108639.</title>
        <authorList>
            <person name="Komaki H."/>
            <person name="Tamura T."/>
        </authorList>
    </citation>
    <scope>NUCLEOTIDE SEQUENCE [LARGE SCALE GENOMIC DNA]</scope>
    <source>
        <strain evidence="1 2">NBRC 108639</strain>
    </source>
</reference>
<dbReference type="RefSeq" id="WP_173056991.1">
    <property type="nucleotide sequence ID" value="NZ_BAABGO010000001.1"/>
</dbReference>
<evidence type="ECO:0000313" key="2">
    <source>
        <dbReference type="Proteomes" id="UP000482800"/>
    </source>
</evidence>
<protein>
    <recommendedName>
        <fullName evidence="3">Helix-turn-helix domain-containing protein</fullName>
    </recommendedName>
</protein>
<accession>A0A6V8KAP9</accession>
<gene>
    <name evidence="1" type="ORF">Phou_036380</name>
</gene>
<evidence type="ECO:0000313" key="1">
    <source>
        <dbReference type="EMBL" id="GFJ79458.1"/>
    </source>
</evidence>
<reference evidence="1 2" key="2">
    <citation type="submission" date="2020-03" db="EMBL/GenBank/DDBJ databases">
        <authorList>
            <person name="Ichikawa N."/>
            <person name="Kimura A."/>
            <person name="Kitahashi Y."/>
            <person name="Uohara A."/>
        </authorList>
    </citation>
    <scope>NUCLEOTIDE SEQUENCE [LARGE SCALE GENOMIC DNA]</scope>
    <source>
        <strain evidence="1 2">NBRC 108639</strain>
    </source>
</reference>
<sequence>MSGWFIELEFTGPLEPDQMEQAAEGAPFAHYTAGVQVLRLRGPLDAVEYDDAVREAQDWPVRLTGAAELVRAGVLSGPERMVIETSAARARMWDLLGAAEIAERLGVTTARVRQLEQRPDFPKPALTLAGGRIYRADDIDAFNRGWDRTPGRPRRADN</sequence>
<evidence type="ECO:0008006" key="3">
    <source>
        <dbReference type="Google" id="ProtNLM"/>
    </source>
</evidence>